<dbReference type="InterPro" id="IPR000719">
    <property type="entry name" value="Prot_kinase_dom"/>
</dbReference>
<dbReference type="OrthoDB" id="117514at2157"/>
<accession>A0A2V2NA92</accession>
<dbReference type="EMBL" id="QGMZ01000010">
    <property type="protein sequence ID" value="PWR75515.1"/>
    <property type="molecule type" value="Genomic_DNA"/>
</dbReference>
<dbReference type="Proteomes" id="UP000245934">
    <property type="component" value="Unassembled WGS sequence"/>
</dbReference>
<dbReference type="GO" id="GO:0005524">
    <property type="term" value="F:ATP binding"/>
    <property type="evidence" value="ECO:0007669"/>
    <property type="project" value="InterPro"/>
</dbReference>
<name>A0A2V2NA92_9EURY</name>
<dbReference type="GeneID" id="97609555"/>
<reference evidence="2 3" key="1">
    <citation type="submission" date="2018-05" db="EMBL/GenBank/DDBJ databases">
        <title>Draft genome of Methanospirillum stamsii Pt1.</title>
        <authorList>
            <person name="Dueholm M.S."/>
            <person name="Nielsen P.H."/>
            <person name="Bakmann L.F."/>
            <person name="Otzen D.E."/>
        </authorList>
    </citation>
    <scope>NUCLEOTIDE SEQUENCE [LARGE SCALE GENOMIC DNA]</scope>
    <source>
        <strain evidence="2 3">Pt1</strain>
    </source>
</reference>
<dbReference type="Gene3D" id="1.10.510.10">
    <property type="entry name" value="Transferase(Phosphotransferase) domain 1"/>
    <property type="match status" value="1"/>
</dbReference>
<organism evidence="2 3">
    <name type="scientific">Methanospirillum stamsii</name>
    <dbReference type="NCBI Taxonomy" id="1277351"/>
    <lineage>
        <taxon>Archaea</taxon>
        <taxon>Methanobacteriati</taxon>
        <taxon>Methanobacteriota</taxon>
        <taxon>Stenosarchaea group</taxon>
        <taxon>Methanomicrobia</taxon>
        <taxon>Methanomicrobiales</taxon>
        <taxon>Methanospirillaceae</taxon>
        <taxon>Methanospirillum</taxon>
    </lineage>
</organism>
<dbReference type="PROSITE" id="PS50011">
    <property type="entry name" value="PROTEIN_KINASE_DOM"/>
    <property type="match status" value="1"/>
</dbReference>
<protein>
    <recommendedName>
        <fullName evidence="1">Protein kinase domain-containing protein</fullName>
    </recommendedName>
</protein>
<proteinExistence type="predicted"/>
<dbReference type="InterPro" id="IPR011009">
    <property type="entry name" value="Kinase-like_dom_sf"/>
</dbReference>
<dbReference type="SUPFAM" id="SSF56112">
    <property type="entry name" value="Protein kinase-like (PK-like)"/>
    <property type="match status" value="1"/>
</dbReference>
<dbReference type="RefSeq" id="WP_109940034.1">
    <property type="nucleotide sequence ID" value="NZ_CP176366.1"/>
</dbReference>
<dbReference type="AlphaFoldDB" id="A0A2V2NA92"/>
<evidence type="ECO:0000313" key="2">
    <source>
        <dbReference type="EMBL" id="PWR75515.1"/>
    </source>
</evidence>
<evidence type="ECO:0000313" key="3">
    <source>
        <dbReference type="Proteomes" id="UP000245934"/>
    </source>
</evidence>
<keyword evidence="3" id="KW-1185">Reference proteome</keyword>
<comment type="caution">
    <text evidence="2">The sequence shown here is derived from an EMBL/GenBank/DDBJ whole genome shotgun (WGS) entry which is preliminary data.</text>
</comment>
<sequence length="1111" mass="125137">MNHRSTGNGPKIRVDRTEIQVSPSSSGPVREELVVMNEGKGRLYGSVRSDASWVTVLDANLDTTFIQKIALEIRADKAPSDAITWVYILSTGGITRIKVVIQPSLVPVSTLRIDEKVFQFCSITKDETIDFSLTIRNSGPGFLSGTAVPLCDWIEIPVRGIWARVVQVIPVKVITAKAPPARHPVGRIHVRTNGGEEIVEVSIHRSPTKGPVARLTPSSLRISWSVKGIIEERLIIRNVGTGTLRGTIPSKFPWITAVPSIFSVEDFSIITIRVDTRLLPGTVPASVPVMVITNAGPYTLNLEIVRTYQAQVKPRMHVPRIRARSRMTVIDNLGMALQIVSSGKSGGEGEIWYIDGDESRCVKVFHPHRCSQEMEEKIQAMQKNPLHTPQLTGICWPAGIVRSAGTSPRFVGYIMTRLDSRFTPVHSWYDQPDQEFNACLLAAGRLAGLVEIVHNAGHCIGDLRENNVFISTSGEICLIDTDSFQITDPSSSRTWFCKVGTGEYLPPELINGSFEKQDIDRLFADRFALAVLIFRFLMQGAHPYQGRGPLIEDAPTTTDKILRGLFSYEAKIPGLYPPEYAPPYDRIPQKVRTLFHEAFVTGHQHPQARPEPRRWKHVLLNGNDRVSSGFSDESQESRILIHSSVQEQKIPEYSDEMGRPVTVGTHVIRIHHGEIRRTDRSGFQLLIGHSGFKPLVSCPKDKRSLPPSVILPEMMVYQEQKIAKAIRYLIPEIDFSFYIHWHIATDPESRQSWKGDQFSFRHRVAACRNLLFTVKTIVEASLMPFSLSPRSVFVGPDSSVKVIAVPREESDFNGERESSLLDEVRTLLFSMMMDGYHSSHDAWKSVFSPSFDVIPYPFRCIFTADRVGESLGKTLYRWFLRAENTLFSLVPCTVNPDHWYSIIPGYCPFCRPERYIGFFLSSGIVPNELSSPAVLLLSHPTTPVRSLKHRAFQRKHPLIPVIFLPCSLTVPFRISGKTPGLLNSQSQDNDAPGVWLKKSTIIPYQSLCQGIFPEKYLSPHLPAAFQPVYSLFDEMKWTGDMEYMKGELFPVLVPRKPKRRQYIRKTISVMIFPGVFIDPSPLIRIKTMKIKNVKKGKKISKTLSDFFEDFF</sequence>
<evidence type="ECO:0000259" key="1">
    <source>
        <dbReference type="PROSITE" id="PS50011"/>
    </source>
</evidence>
<gene>
    <name evidence="2" type="ORF">DLD82_05140</name>
</gene>
<dbReference type="GO" id="GO:0004672">
    <property type="term" value="F:protein kinase activity"/>
    <property type="evidence" value="ECO:0007669"/>
    <property type="project" value="InterPro"/>
</dbReference>
<feature type="domain" description="Protein kinase" evidence="1">
    <location>
        <begin position="337"/>
        <end position="620"/>
    </location>
</feature>